<dbReference type="SUPFAM" id="SSF55347">
    <property type="entry name" value="Glyceraldehyde-3-phosphate dehydrogenase-like, C-terminal domain"/>
    <property type="match status" value="1"/>
</dbReference>
<dbReference type="InterPro" id="IPR055170">
    <property type="entry name" value="GFO_IDH_MocA-like_dom"/>
</dbReference>
<dbReference type="Pfam" id="PF22725">
    <property type="entry name" value="GFO_IDH_MocA_C3"/>
    <property type="match status" value="1"/>
</dbReference>
<sequence length="339" mass="36233">MTARWGILGCGDVTEVKSGPALQQAPGSALVAVMRRDGRKAEDYARRHGVPRWYDDADALIADPEVDAVYVATPPSSHAPLAIRALQAGKPVYVEKPMALDAAECEAMLAASRDAGLPLFVAYYRRALPRFLKVRDLLQAGAIGTPREVRVVLHRTLDARYAGADALPWRVRPEVAGGGLFVDLGSHTLDLLDFLFGPVTEVAGTARSVSGAYPAEDTVAATLAFANGVRGTGDWNFCSDARRDLVEITGERGRLRFASFDEVPVELETGAGRKRFEIAHPPHIQRPLIDTVVAALRGEGECPSTGVSAARTSAVIDAILRDFRNAASAAEDQAGGPLR</sequence>
<evidence type="ECO:0000259" key="3">
    <source>
        <dbReference type="Pfam" id="PF22725"/>
    </source>
</evidence>
<dbReference type="Gene3D" id="3.30.360.10">
    <property type="entry name" value="Dihydrodipicolinate Reductase, domain 2"/>
    <property type="match status" value="1"/>
</dbReference>
<dbReference type="Pfam" id="PF01408">
    <property type="entry name" value="GFO_IDH_MocA"/>
    <property type="match status" value="1"/>
</dbReference>
<dbReference type="Proteomes" id="UP001156831">
    <property type="component" value="Unassembled WGS sequence"/>
</dbReference>
<accession>A0ABT6JLG7</accession>
<feature type="domain" description="GFO/IDH/MocA-like oxidoreductase" evidence="3">
    <location>
        <begin position="131"/>
        <end position="256"/>
    </location>
</feature>
<dbReference type="Gene3D" id="3.40.50.720">
    <property type="entry name" value="NAD(P)-binding Rossmann-like Domain"/>
    <property type="match status" value="1"/>
</dbReference>
<organism evidence="4 5">
    <name type="scientific">Luteimonas rhizosphaericola</name>
    <dbReference type="NCBI Taxonomy" id="3042024"/>
    <lineage>
        <taxon>Bacteria</taxon>
        <taxon>Pseudomonadati</taxon>
        <taxon>Pseudomonadota</taxon>
        <taxon>Gammaproteobacteria</taxon>
        <taxon>Lysobacterales</taxon>
        <taxon>Lysobacteraceae</taxon>
        <taxon>Luteimonas</taxon>
    </lineage>
</organism>
<evidence type="ECO:0000256" key="1">
    <source>
        <dbReference type="ARBA" id="ARBA00023002"/>
    </source>
</evidence>
<comment type="caution">
    <text evidence="4">The sequence shown here is derived from an EMBL/GenBank/DDBJ whole genome shotgun (WGS) entry which is preliminary data.</text>
</comment>
<gene>
    <name evidence="4" type="ORF">QFW80_12235</name>
</gene>
<proteinExistence type="predicted"/>
<dbReference type="InterPro" id="IPR050463">
    <property type="entry name" value="Gfo/Idh/MocA_oxidrdct_glycsds"/>
</dbReference>
<dbReference type="EMBL" id="JARXRN010000027">
    <property type="protein sequence ID" value="MDH5831283.1"/>
    <property type="molecule type" value="Genomic_DNA"/>
</dbReference>
<keyword evidence="5" id="KW-1185">Reference proteome</keyword>
<reference evidence="4 5" key="1">
    <citation type="submission" date="2023-04" db="EMBL/GenBank/DDBJ databases">
        <title>Luteimonas sp. M1R5S18.</title>
        <authorList>
            <person name="Sun J.-Q."/>
        </authorList>
    </citation>
    <scope>NUCLEOTIDE SEQUENCE [LARGE SCALE GENOMIC DNA]</scope>
    <source>
        <strain evidence="4 5">M1R5S18</strain>
    </source>
</reference>
<dbReference type="RefSeq" id="WP_280602261.1">
    <property type="nucleotide sequence ID" value="NZ_JARXRN010000027.1"/>
</dbReference>
<evidence type="ECO:0000313" key="5">
    <source>
        <dbReference type="Proteomes" id="UP001156831"/>
    </source>
</evidence>
<name>A0ABT6JLG7_9GAMM</name>
<protein>
    <submittedName>
        <fullName evidence="4">Gfo/Idh/MocA family oxidoreductase</fullName>
    </submittedName>
</protein>
<dbReference type="InterPro" id="IPR036291">
    <property type="entry name" value="NAD(P)-bd_dom_sf"/>
</dbReference>
<dbReference type="PANTHER" id="PTHR43818:SF11">
    <property type="entry name" value="BCDNA.GH03377"/>
    <property type="match status" value="1"/>
</dbReference>
<feature type="domain" description="Gfo/Idh/MocA-like oxidoreductase N-terminal" evidence="2">
    <location>
        <begin position="4"/>
        <end position="123"/>
    </location>
</feature>
<evidence type="ECO:0000259" key="2">
    <source>
        <dbReference type="Pfam" id="PF01408"/>
    </source>
</evidence>
<dbReference type="InterPro" id="IPR000683">
    <property type="entry name" value="Gfo/Idh/MocA-like_OxRdtase_N"/>
</dbReference>
<dbReference type="SUPFAM" id="SSF51735">
    <property type="entry name" value="NAD(P)-binding Rossmann-fold domains"/>
    <property type="match status" value="1"/>
</dbReference>
<dbReference type="PANTHER" id="PTHR43818">
    <property type="entry name" value="BCDNA.GH03377"/>
    <property type="match status" value="1"/>
</dbReference>
<evidence type="ECO:0000313" key="4">
    <source>
        <dbReference type="EMBL" id="MDH5831283.1"/>
    </source>
</evidence>
<keyword evidence="1" id="KW-0560">Oxidoreductase</keyword>